<evidence type="ECO:0000256" key="3">
    <source>
        <dbReference type="RuleBase" id="RU003718"/>
    </source>
</evidence>
<dbReference type="SUPFAM" id="SSF53756">
    <property type="entry name" value="UDP-Glycosyltransferase/glycogen phosphorylase"/>
    <property type="match status" value="1"/>
</dbReference>
<dbReference type="CDD" id="cd03784">
    <property type="entry name" value="GT1_Gtf-like"/>
    <property type="match status" value="1"/>
</dbReference>
<comment type="caution">
    <text evidence="6">The sequence shown here is derived from an EMBL/GenBank/DDBJ whole genome shotgun (WGS) entry which is preliminary data.</text>
</comment>
<dbReference type="EC" id="2.4.1.-" evidence="4"/>
<feature type="domain" description="Glycosyltransferase N-terminal" evidence="5">
    <location>
        <begin position="14"/>
        <end position="248"/>
    </location>
</feature>
<dbReference type="Pfam" id="PF00201">
    <property type="entry name" value="UDPGT"/>
    <property type="match status" value="1"/>
</dbReference>
<dbReference type="InterPro" id="IPR058980">
    <property type="entry name" value="Glyco_transf_N"/>
</dbReference>
<evidence type="ECO:0000256" key="1">
    <source>
        <dbReference type="ARBA" id="ARBA00009995"/>
    </source>
</evidence>
<keyword evidence="7" id="KW-1185">Reference proteome</keyword>
<evidence type="ECO:0000256" key="2">
    <source>
        <dbReference type="ARBA" id="ARBA00022679"/>
    </source>
</evidence>
<dbReference type="Gene3D" id="3.40.50.2000">
    <property type="entry name" value="Glycogen Phosphorylase B"/>
    <property type="match status" value="2"/>
</dbReference>
<accession>A0ABD1GE77</accession>
<keyword evidence="2 3" id="KW-0808">Transferase</keyword>
<evidence type="ECO:0000259" key="5">
    <source>
        <dbReference type="Pfam" id="PF26168"/>
    </source>
</evidence>
<proteinExistence type="inferred from homology"/>
<evidence type="ECO:0000256" key="4">
    <source>
        <dbReference type="RuleBase" id="RU362057"/>
    </source>
</evidence>
<dbReference type="AlphaFoldDB" id="A0ABD1GE77"/>
<dbReference type="EMBL" id="JBEAFC010000009">
    <property type="protein sequence ID" value="KAL1541338.1"/>
    <property type="molecule type" value="Genomic_DNA"/>
</dbReference>
<evidence type="ECO:0000313" key="6">
    <source>
        <dbReference type="EMBL" id="KAL1541338.1"/>
    </source>
</evidence>
<protein>
    <recommendedName>
        <fullName evidence="4">Glycosyltransferase</fullName>
        <ecNumber evidence="4">2.4.1.-</ecNumber>
    </recommendedName>
</protein>
<evidence type="ECO:0000313" key="7">
    <source>
        <dbReference type="Proteomes" id="UP001567538"/>
    </source>
</evidence>
<dbReference type="PANTHER" id="PTHR48047">
    <property type="entry name" value="GLYCOSYLTRANSFERASE"/>
    <property type="match status" value="1"/>
</dbReference>
<keyword evidence="3" id="KW-0328">Glycosyltransferase</keyword>
<dbReference type="PANTHER" id="PTHR48047:SF182">
    <property type="entry name" value="GLYCOSYLTRANSFERASE"/>
    <property type="match status" value="1"/>
</dbReference>
<dbReference type="PROSITE" id="PS00375">
    <property type="entry name" value="UDPGT"/>
    <property type="match status" value="1"/>
</dbReference>
<name>A0ABD1GE77_SALDI</name>
<dbReference type="InterPro" id="IPR002213">
    <property type="entry name" value="UDP_glucos_trans"/>
</dbReference>
<comment type="similarity">
    <text evidence="1 3">Belongs to the UDP-glycosyltransferase family.</text>
</comment>
<reference evidence="6 7" key="1">
    <citation type="submission" date="2024-06" db="EMBL/GenBank/DDBJ databases">
        <title>A chromosome level genome sequence of Diviner's sage (Salvia divinorum).</title>
        <authorList>
            <person name="Ford S.A."/>
            <person name="Ro D.-K."/>
            <person name="Ness R.W."/>
            <person name="Phillips M.A."/>
        </authorList>
    </citation>
    <scope>NUCLEOTIDE SEQUENCE [LARGE SCALE GENOMIC DNA]</scope>
    <source>
        <strain evidence="6">SAF-2024a</strain>
        <tissue evidence="6">Leaf</tissue>
    </source>
</reference>
<dbReference type="InterPro" id="IPR035595">
    <property type="entry name" value="UDP_glycos_trans_CS"/>
</dbReference>
<sequence>MSIAMDCDESPPLHIVLLPLMAQGHIIPMIDMAKLLAKRGVQLSIILTHLTASRFDRAAASNTIRLLTVRFPCEEAGLPPGCESAELLPSFSLLPNFMNAINLLQKPIEALLHRLSPPPTSLICDKHIIWTLHTSTTFKIPRLVFDGMSCFTQVVTHHIYASKIHQTLPPAHFFTVPNLPGSIQFTQSQLPGLFNPGPTDVKGYRELLKETEALSYGLVVNTFQELENGYVDEFLKLQRGKIWCIGPLSLGDDTNTRSDHDCLKWLDDKKTGTVVYACLGSLSRLSRAQFTELALGLEESGRDFLLVVKVDAEIERWISGDGIEARVKGRGFLLRGWAPQVAILRHPAVGAFLTHCGWNSTLEGISAGVPMVTWPLFAEQFLNEKLVVQVHETGVGVGARGVVHLGVEERGEDRVGRDGIREAVARVMDEGEEGCERRKRARELGQIARSSVKEGGSSYQNITHLIQDIQLLYKLDKSK</sequence>
<dbReference type="Proteomes" id="UP001567538">
    <property type="component" value="Unassembled WGS sequence"/>
</dbReference>
<organism evidence="6 7">
    <name type="scientific">Salvia divinorum</name>
    <name type="common">Maria pastora</name>
    <name type="synonym">Diviner's sage</name>
    <dbReference type="NCBI Taxonomy" id="28513"/>
    <lineage>
        <taxon>Eukaryota</taxon>
        <taxon>Viridiplantae</taxon>
        <taxon>Streptophyta</taxon>
        <taxon>Embryophyta</taxon>
        <taxon>Tracheophyta</taxon>
        <taxon>Spermatophyta</taxon>
        <taxon>Magnoliopsida</taxon>
        <taxon>eudicotyledons</taxon>
        <taxon>Gunneridae</taxon>
        <taxon>Pentapetalae</taxon>
        <taxon>asterids</taxon>
        <taxon>lamiids</taxon>
        <taxon>Lamiales</taxon>
        <taxon>Lamiaceae</taxon>
        <taxon>Nepetoideae</taxon>
        <taxon>Mentheae</taxon>
        <taxon>Salviinae</taxon>
        <taxon>Salvia</taxon>
        <taxon>Salvia subgen. Calosphace</taxon>
    </lineage>
</organism>
<dbReference type="FunFam" id="3.40.50.2000:FF:000047">
    <property type="entry name" value="Glycosyltransferase"/>
    <property type="match status" value="1"/>
</dbReference>
<dbReference type="GO" id="GO:0016757">
    <property type="term" value="F:glycosyltransferase activity"/>
    <property type="evidence" value="ECO:0007669"/>
    <property type="project" value="UniProtKB-KW"/>
</dbReference>
<dbReference type="Pfam" id="PF26168">
    <property type="entry name" value="Glyco_transf_N"/>
    <property type="match status" value="1"/>
</dbReference>
<gene>
    <name evidence="6" type="ORF">AAHA92_25574</name>
</gene>